<keyword evidence="1" id="KW-0472">Membrane</keyword>
<keyword evidence="1" id="KW-0812">Transmembrane</keyword>
<feature type="transmembrane region" description="Helical" evidence="1">
    <location>
        <begin position="283"/>
        <end position="300"/>
    </location>
</feature>
<organism evidence="3 4">
    <name type="scientific">Discina gigas</name>
    <dbReference type="NCBI Taxonomy" id="1032678"/>
    <lineage>
        <taxon>Eukaryota</taxon>
        <taxon>Fungi</taxon>
        <taxon>Dikarya</taxon>
        <taxon>Ascomycota</taxon>
        <taxon>Pezizomycotina</taxon>
        <taxon>Pezizomycetes</taxon>
        <taxon>Pezizales</taxon>
        <taxon>Discinaceae</taxon>
        <taxon>Discina</taxon>
    </lineage>
</organism>
<dbReference type="Proteomes" id="UP001447188">
    <property type="component" value="Unassembled WGS sequence"/>
</dbReference>
<evidence type="ECO:0000256" key="2">
    <source>
        <dbReference type="SAM" id="SignalP"/>
    </source>
</evidence>
<feature type="chain" id="PRO_5046817032" evidence="2">
    <location>
        <begin position="20"/>
        <end position="432"/>
    </location>
</feature>
<reference evidence="3 4" key="1">
    <citation type="submission" date="2024-02" db="EMBL/GenBank/DDBJ databases">
        <title>Discinaceae phylogenomics.</title>
        <authorList>
            <person name="Dirks A.C."/>
            <person name="James T.Y."/>
        </authorList>
    </citation>
    <scope>NUCLEOTIDE SEQUENCE [LARGE SCALE GENOMIC DNA]</scope>
    <source>
        <strain evidence="3 4">ACD0624</strain>
    </source>
</reference>
<feature type="signal peptide" evidence="2">
    <location>
        <begin position="1"/>
        <end position="19"/>
    </location>
</feature>
<name>A0ABR3GCK1_9PEZI</name>
<protein>
    <submittedName>
        <fullName evidence="3">Uncharacterized protein</fullName>
    </submittedName>
</protein>
<evidence type="ECO:0000256" key="1">
    <source>
        <dbReference type="SAM" id="Phobius"/>
    </source>
</evidence>
<evidence type="ECO:0000313" key="4">
    <source>
        <dbReference type="Proteomes" id="UP001447188"/>
    </source>
</evidence>
<proteinExistence type="predicted"/>
<feature type="transmembrane region" description="Helical" evidence="1">
    <location>
        <begin position="212"/>
        <end position="233"/>
    </location>
</feature>
<evidence type="ECO:0000313" key="3">
    <source>
        <dbReference type="EMBL" id="KAL0633696.1"/>
    </source>
</evidence>
<accession>A0ABR3GCK1</accession>
<feature type="transmembrane region" description="Helical" evidence="1">
    <location>
        <begin position="73"/>
        <end position="93"/>
    </location>
</feature>
<feature type="transmembrane region" description="Helical" evidence="1">
    <location>
        <begin position="384"/>
        <end position="409"/>
    </location>
</feature>
<feature type="transmembrane region" description="Helical" evidence="1">
    <location>
        <begin position="312"/>
        <end position="334"/>
    </location>
</feature>
<keyword evidence="2" id="KW-0732">Signal</keyword>
<keyword evidence="1" id="KW-1133">Transmembrane helix</keyword>
<dbReference type="EMBL" id="JBBBZM010000117">
    <property type="protein sequence ID" value="KAL0633696.1"/>
    <property type="molecule type" value="Genomic_DNA"/>
</dbReference>
<comment type="caution">
    <text evidence="3">The sequence shown here is derived from an EMBL/GenBank/DDBJ whole genome shotgun (WGS) entry which is preliminary data.</text>
</comment>
<feature type="transmembrane region" description="Helical" evidence="1">
    <location>
        <begin position="41"/>
        <end position="61"/>
    </location>
</feature>
<dbReference type="PANTHER" id="PTHR35043:SF7">
    <property type="entry name" value="TRANSCRIPTION FACTOR DOMAIN-CONTAINING PROTEIN"/>
    <property type="match status" value="1"/>
</dbReference>
<gene>
    <name evidence="3" type="ORF">Q9L58_007419</name>
</gene>
<keyword evidence="4" id="KW-1185">Reference proteome</keyword>
<sequence length="432" mass="48332">MITALGSTTLLLFVIPVLAPSVSNSTHLILEPTFVPNPKGRGTIDILFSCIITLVLCIWTAMHPDIVANKTKLGRLICKVSWMVVLLFMPQFVVSKSVHQWRDARRIHVEWCNLTGVTMGCKEDIGMEGAFFVIMGGCSLSGIGPGSIATLTPVGFLELTRNGVLPKDILTKKIINDTGKANSLAKLLFCLQSVWLAVQCAARLANSMPVTLLEYHVIIHVVYAMAMYSFWWYKPKDVSESIDVIHRSEIADHFDTYVKMESQSKGSIVDYVITGGLGEDADILISTFIAIPYCVLHLVAWDSHFPSMPELWIWRICSIGVGIAPLVLYVLLWASKHTVGYSWEPKEGDSIVRRMHNIAMAKVHALPGSTRAIHSIRQLYPEEMIHYITMWLIFHLYLSLSILLTVVAFTSLRSVPQGTYQTLLLGDYWPHF</sequence>
<dbReference type="PANTHER" id="PTHR35043">
    <property type="entry name" value="TRANSCRIPTION FACTOR DOMAIN-CONTAINING PROTEIN"/>
    <property type="match status" value="1"/>
</dbReference>